<gene>
    <name evidence="6" type="ORF">PPROV_000875300</name>
</gene>
<keyword evidence="7" id="KW-1185">Reference proteome</keyword>
<dbReference type="PANTHER" id="PTHR31251">
    <property type="entry name" value="SQUAMOSA PROMOTER-BINDING-LIKE PROTEIN 4"/>
    <property type="match status" value="1"/>
</dbReference>
<dbReference type="InterPro" id="IPR044817">
    <property type="entry name" value="SBP-like"/>
</dbReference>
<evidence type="ECO:0000259" key="5">
    <source>
        <dbReference type="PROSITE" id="PS51141"/>
    </source>
</evidence>
<dbReference type="OrthoDB" id="514967at2759"/>
<evidence type="ECO:0000256" key="3">
    <source>
        <dbReference type="ARBA" id="ARBA00022833"/>
    </source>
</evidence>
<evidence type="ECO:0000256" key="4">
    <source>
        <dbReference type="SAM" id="MobiDB-lite"/>
    </source>
</evidence>
<dbReference type="InterPro" id="IPR036893">
    <property type="entry name" value="SBP_sf"/>
</dbReference>
<protein>
    <recommendedName>
        <fullName evidence="5">SBP-type domain-containing protein</fullName>
    </recommendedName>
</protein>
<accession>A0A830HW70</accession>
<dbReference type="SUPFAM" id="SSF103612">
    <property type="entry name" value="SBT domain"/>
    <property type="match status" value="1"/>
</dbReference>
<keyword evidence="1" id="KW-0479">Metal-binding</keyword>
<dbReference type="InterPro" id="IPR004333">
    <property type="entry name" value="SBP_dom"/>
</dbReference>
<keyword evidence="3" id="KW-0862">Zinc</keyword>
<sequence length="324" mass="35514">MCLPFFFDMPDEIEPAVVVAVVNKDDDNGGAADVLQPTFDDEGDDDVQEEEEEEEEDAQQAQVQDDDNNNNNNNSGGGSNGGTAAPSTASPGPTNRRGRPKSVGPVTCRTCQVPACGKTLDGTTPKYFSKHRVCEEHGKASQVDGFADGVTRRFCHQVGSDVFHSEENHVGAHTHDALRAIGATVLHGEVKIKDLRAAVRPTQQQVWWWRTQAPRWTNVTGRWGGRSRDIGQDALKDGRVPAYMTGCHVDLLCGCQHPQQEEEAAMCLHGTSTFSFFVPGEGWKHVKLEAGEAFVASRLWFAKFFHFASASEETIRMIVRNGSD</sequence>
<comment type="caution">
    <text evidence="6">The sequence shown here is derived from an EMBL/GenBank/DDBJ whole genome shotgun (WGS) entry which is preliminary data.</text>
</comment>
<feature type="domain" description="SBP-type" evidence="5">
    <location>
        <begin position="108"/>
        <end position="188"/>
    </location>
</feature>
<organism evidence="6 7">
    <name type="scientific">Pycnococcus provasolii</name>
    <dbReference type="NCBI Taxonomy" id="41880"/>
    <lineage>
        <taxon>Eukaryota</taxon>
        <taxon>Viridiplantae</taxon>
        <taxon>Chlorophyta</taxon>
        <taxon>Pseudoscourfieldiophyceae</taxon>
        <taxon>Pseudoscourfieldiales</taxon>
        <taxon>Pycnococcaceae</taxon>
        <taxon>Pycnococcus</taxon>
    </lineage>
</organism>
<feature type="region of interest" description="Disordered" evidence="4">
    <location>
        <begin position="26"/>
        <end position="108"/>
    </location>
</feature>
<evidence type="ECO:0000256" key="2">
    <source>
        <dbReference type="ARBA" id="ARBA00022771"/>
    </source>
</evidence>
<dbReference type="Pfam" id="PF03110">
    <property type="entry name" value="SBP"/>
    <property type="match status" value="1"/>
</dbReference>
<dbReference type="InterPro" id="IPR000775">
    <property type="entry name" value="Bindin"/>
</dbReference>
<dbReference type="PROSITE" id="PS51141">
    <property type="entry name" value="ZF_SBP"/>
    <property type="match status" value="1"/>
</dbReference>
<dbReference type="Gene3D" id="4.10.1100.10">
    <property type="entry name" value="Transcription factor, SBP-box domain"/>
    <property type="match status" value="1"/>
</dbReference>
<dbReference type="AlphaFoldDB" id="A0A830HW70"/>
<feature type="compositionally biased region" description="Acidic residues" evidence="4">
    <location>
        <begin position="39"/>
        <end position="68"/>
    </location>
</feature>
<keyword evidence="2" id="KW-0863">Zinc-finger</keyword>
<dbReference type="GO" id="GO:0005634">
    <property type="term" value="C:nucleus"/>
    <property type="evidence" value="ECO:0007669"/>
    <property type="project" value="InterPro"/>
</dbReference>
<dbReference type="GO" id="GO:0007342">
    <property type="term" value="P:fusion of sperm to egg plasma membrane involved in single fertilization"/>
    <property type="evidence" value="ECO:0007669"/>
    <property type="project" value="InterPro"/>
</dbReference>
<dbReference type="Pfam" id="PF02084">
    <property type="entry name" value="Bindin"/>
    <property type="match status" value="1"/>
</dbReference>
<evidence type="ECO:0000256" key="1">
    <source>
        <dbReference type="ARBA" id="ARBA00022723"/>
    </source>
</evidence>
<dbReference type="GO" id="GO:0008270">
    <property type="term" value="F:zinc ion binding"/>
    <property type="evidence" value="ECO:0007669"/>
    <property type="project" value="UniProtKB-KW"/>
</dbReference>
<evidence type="ECO:0000313" key="7">
    <source>
        <dbReference type="Proteomes" id="UP000660262"/>
    </source>
</evidence>
<proteinExistence type="predicted"/>
<reference evidence="6" key="1">
    <citation type="submission" date="2020-10" db="EMBL/GenBank/DDBJ databases">
        <title>Unveiling of a novel bifunctional photoreceptor, Dualchrome1, isolated from a cosmopolitan green alga.</title>
        <authorList>
            <person name="Suzuki S."/>
            <person name="Kawachi M."/>
        </authorList>
    </citation>
    <scope>NUCLEOTIDE SEQUENCE</scope>
    <source>
        <strain evidence="6">NIES 2893</strain>
    </source>
</reference>
<evidence type="ECO:0000313" key="6">
    <source>
        <dbReference type="EMBL" id="GHP10020.1"/>
    </source>
</evidence>
<name>A0A830HW70_9CHLO</name>
<dbReference type="Proteomes" id="UP000660262">
    <property type="component" value="Unassembled WGS sequence"/>
</dbReference>
<dbReference type="PANTHER" id="PTHR31251:SF169">
    <property type="entry name" value="SQUAMOSA PROMOTER-BINDING-LIKE PROTEIN 8"/>
    <property type="match status" value="1"/>
</dbReference>
<dbReference type="GO" id="GO:0003677">
    <property type="term" value="F:DNA binding"/>
    <property type="evidence" value="ECO:0007669"/>
    <property type="project" value="InterPro"/>
</dbReference>
<dbReference type="EMBL" id="BNJQ01000027">
    <property type="protein sequence ID" value="GHP10020.1"/>
    <property type="molecule type" value="Genomic_DNA"/>
</dbReference>